<protein>
    <submittedName>
        <fullName evidence="1">Uncharacterized protein</fullName>
    </submittedName>
</protein>
<organism evidence="1 2">
    <name type="scientific">Chrysemys picta bellii</name>
    <name type="common">Western painted turtle</name>
    <name type="synonym">Emys bellii</name>
    <dbReference type="NCBI Taxonomy" id="8478"/>
    <lineage>
        <taxon>Eukaryota</taxon>
        <taxon>Metazoa</taxon>
        <taxon>Chordata</taxon>
        <taxon>Craniata</taxon>
        <taxon>Vertebrata</taxon>
        <taxon>Euteleostomi</taxon>
        <taxon>Archelosauria</taxon>
        <taxon>Testudinata</taxon>
        <taxon>Testudines</taxon>
        <taxon>Cryptodira</taxon>
        <taxon>Durocryptodira</taxon>
        <taxon>Testudinoidea</taxon>
        <taxon>Emydidae</taxon>
        <taxon>Chrysemys</taxon>
    </lineage>
</organism>
<reference evidence="1" key="2">
    <citation type="submission" date="2025-09" db="UniProtKB">
        <authorList>
            <consortium name="Ensembl"/>
        </authorList>
    </citation>
    <scope>IDENTIFICATION</scope>
</reference>
<dbReference type="Proteomes" id="UP000694380">
    <property type="component" value="Unplaced"/>
</dbReference>
<reference evidence="1" key="1">
    <citation type="submission" date="2025-08" db="UniProtKB">
        <authorList>
            <consortium name="Ensembl"/>
        </authorList>
    </citation>
    <scope>IDENTIFICATION</scope>
</reference>
<keyword evidence="2" id="KW-1185">Reference proteome</keyword>
<name>A0A8C3HAD7_CHRPI</name>
<dbReference type="AlphaFoldDB" id="A0A8C3HAD7"/>
<accession>A0A8C3HAD7</accession>
<evidence type="ECO:0000313" key="2">
    <source>
        <dbReference type="Proteomes" id="UP000694380"/>
    </source>
</evidence>
<evidence type="ECO:0000313" key="1">
    <source>
        <dbReference type="Ensembl" id="ENSCPBP00000011993.1"/>
    </source>
</evidence>
<sequence>RVLGHLQGTLALFAGGWREKSTGSVEGSGICRRFFCSIRPPSHPLLSLTWRHSLRFGYWHPPCLDRHSGTSAPAASSDVALTTWRV</sequence>
<dbReference type="Ensembl" id="ENSCPBT00000014319.1">
    <property type="protein sequence ID" value="ENSCPBP00000011993.1"/>
    <property type="gene ID" value="ENSCPBG00000009084.1"/>
</dbReference>
<proteinExistence type="predicted"/>